<dbReference type="GeneID" id="63692664"/>
<feature type="transmembrane region" description="Helical" evidence="2">
    <location>
        <begin position="143"/>
        <end position="168"/>
    </location>
</feature>
<dbReference type="OrthoDB" id="2596855at2759"/>
<gene>
    <name evidence="3" type="ORF">DACRYDRAFT_99571</name>
</gene>
<accession>M5G4W4</accession>
<keyword evidence="4" id="KW-1185">Reference proteome</keyword>
<feature type="compositionally biased region" description="Pro residues" evidence="1">
    <location>
        <begin position="83"/>
        <end position="93"/>
    </location>
</feature>
<keyword evidence="2" id="KW-0812">Transmembrane</keyword>
<organism evidence="3 4">
    <name type="scientific">Dacryopinax primogenitus (strain DJM 731)</name>
    <name type="common">Brown rot fungus</name>
    <dbReference type="NCBI Taxonomy" id="1858805"/>
    <lineage>
        <taxon>Eukaryota</taxon>
        <taxon>Fungi</taxon>
        <taxon>Dikarya</taxon>
        <taxon>Basidiomycota</taxon>
        <taxon>Agaricomycotina</taxon>
        <taxon>Dacrymycetes</taxon>
        <taxon>Dacrymycetales</taxon>
        <taxon>Dacrymycetaceae</taxon>
        <taxon>Dacryopinax</taxon>
    </lineage>
</organism>
<dbReference type="HOGENOM" id="CLU_542927_0_0_1"/>
<name>M5G4W4_DACPD</name>
<dbReference type="AlphaFoldDB" id="M5G4W4"/>
<feature type="region of interest" description="Disordered" evidence="1">
    <location>
        <begin position="427"/>
        <end position="470"/>
    </location>
</feature>
<reference evidence="3 4" key="1">
    <citation type="journal article" date="2012" name="Science">
        <title>The Paleozoic origin of enzymatic lignin decomposition reconstructed from 31 fungal genomes.</title>
        <authorList>
            <person name="Floudas D."/>
            <person name="Binder M."/>
            <person name="Riley R."/>
            <person name="Barry K."/>
            <person name="Blanchette R.A."/>
            <person name="Henrissat B."/>
            <person name="Martinez A.T."/>
            <person name="Otillar R."/>
            <person name="Spatafora J.W."/>
            <person name="Yadav J.S."/>
            <person name="Aerts A."/>
            <person name="Benoit I."/>
            <person name="Boyd A."/>
            <person name="Carlson A."/>
            <person name="Copeland A."/>
            <person name="Coutinho P.M."/>
            <person name="de Vries R.P."/>
            <person name="Ferreira P."/>
            <person name="Findley K."/>
            <person name="Foster B."/>
            <person name="Gaskell J."/>
            <person name="Glotzer D."/>
            <person name="Gorecki P."/>
            <person name="Heitman J."/>
            <person name="Hesse C."/>
            <person name="Hori C."/>
            <person name="Igarashi K."/>
            <person name="Jurgens J.A."/>
            <person name="Kallen N."/>
            <person name="Kersten P."/>
            <person name="Kohler A."/>
            <person name="Kuees U."/>
            <person name="Kumar T.K.A."/>
            <person name="Kuo A."/>
            <person name="LaButti K."/>
            <person name="Larrondo L.F."/>
            <person name="Lindquist E."/>
            <person name="Ling A."/>
            <person name="Lombard V."/>
            <person name="Lucas S."/>
            <person name="Lundell T."/>
            <person name="Martin R."/>
            <person name="McLaughlin D.J."/>
            <person name="Morgenstern I."/>
            <person name="Morin E."/>
            <person name="Murat C."/>
            <person name="Nagy L.G."/>
            <person name="Nolan M."/>
            <person name="Ohm R.A."/>
            <person name="Patyshakuliyeva A."/>
            <person name="Rokas A."/>
            <person name="Ruiz-Duenas F.J."/>
            <person name="Sabat G."/>
            <person name="Salamov A."/>
            <person name="Samejima M."/>
            <person name="Schmutz J."/>
            <person name="Slot J.C."/>
            <person name="St John F."/>
            <person name="Stenlid J."/>
            <person name="Sun H."/>
            <person name="Sun S."/>
            <person name="Syed K."/>
            <person name="Tsang A."/>
            <person name="Wiebenga A."/>
            <person name="Young D."/>
            <person name="Pisabarro A."/>
            <person name="Eastwood D.C."/>
            <person name="Martin F."/>
            <person name="Cullen D."/>
            <person name="Grigoriev I.V."/>
            <person name="Hibbett D.S."/>
        </authorList>
    </citation>
    <scope>NUCLEOTIDE SEQUENCE [LARGE SCALE GENOMIC DNA]</scope>
    <source>
        <strain evidence="3 4">DJM-731 SS1</strain>
    </source>
</reference>
<evidence type="ECO:0000313" key="3">
    <source>
        <dbReference type="EMBL" id="EJU03265.1"/>
    </source>
</evidence>
<evidence type="ECO:0000313" key="4">
    <source>
        <dbReference type="Proteomes" id="UP000030653"/>
    </source>
</evidence>
<dbReference type="STRING" id="1858805.M5G4W4"/>
<feature type="compositionally biased region" description="Low complexity" evidence="1">
    <location>
        <begin position="94"/>
        <end position="110"/>
    </location>
</feature>
<dbReference type="RefSeq" id="XP_040630159.1">
    <property type="nucleotide sequence ID" value="XM_040777602.1"/>
</dbReference>
<evidence type="ECO:0000256" key="1">
    <source>
        <dbReference type="SAM" id="MobiDB-lite"/>
    </source>
</evidence>
<feature type="compositionally biased region" description="Low complexity" evidence="1">
    <location>
        <begin position="1"/>
        <end position="16"/>
    </location>
</feature>
<keyword evidence="2" id="KW-1133">Transmembrane helix</keyword>
<dbReference type="Proteomes" id="UP000030653">
    <property type="component" value="Unassembled WGS sequence"/>
</dbReference>
<keyword evidence="2" id="KW-0472">Membrane</keyword>
<sequence>MLPTTSLSRSTSRSSPPLSPTPSQTAARQMSPSSHQPGTSQALPPLSISLPVTPPPVAAGPSSAPPLFEAPALPRKIGELNYTPPPPGTPLPATPSHTQPSPTTTPRSAPARILNALIPRSRRLSDASSTASRKKKVYTVFGLHVKTLAFFFIVLLAFPGTIAAWALASIHFGGSSPTASSLNSAGNGNAGLAEAGSTWNKTQPVTAQIDQQMPSNMTLPFGANGTSFNTTNPGLDGGAGVTPLTGNSNTTVGFDNSTLPIAGSNTDGSNTDGTAMGSEQAMMLSGIVFLHVAFTIGSILELLMLDRLLFQLIQQRRQYRLPGFAPATAGSALGAMFHHARWGSRDSEEGTEPGMGEGEDASPQSFLMRYAAPWNRPQLPSYRTAIGVREQGTGDVEDEVIVGPAPPEYGNTRGSVLLLQAALARGASTSSRRSVRSTRSSRSTRTTRSTRSTRSPAQMEAGQGDTTVLGEEGILDAEFARRLEEALSGLDMPAAPLRAARD</sequence>
<proteinExistence type="predicted"/>
<feature type="transmembrane region" description="Helical" evidence="2">
    <location>
        <begin position="286"/>
        <end position="310"/>
    </location>
</feature>
<feature type="region of interest" description="Disordered" evidence="1">
    <location>
        <begin position="1"/>
        <end position="110"/>
    </location>
</feature>
<protein>
    <submittedName>
        <fullName evidence="3">Uncharacterized protein</fullName>
    </submittedName>
</protein>
<feature type="compositionally biased region" description="Polar residues" evidence="1">
    <location>
        <begin position="24"/>
        <end position="42"/>
    </location>
</feature>
<feature type="region of interest" description="Disordered" evidence="1">
    <location>
        <begin position="343"/>
        <end position="362"/>
    </location>
</feature>
<evidence type="ECO:0000256" key="2">
    <source>
        <dbReference type="SAM" id="Phobius"/>
    </source>
</evidence>
<feature type="compositionally biased region" description="Low complexity" evidence="1">
    <location>
        <begin position="428"/>
        <end position="455"/>
    </location>
</feature>
<dbReference type="EMBL" id="JH795860">
    <property type="protein sequence ID" value="EJU03265.1"/>
    <property type="molecule type" value="Genomic_DNA"/>
</dbReference>